<evidence type="ECO:0000256" key="1">
    <source>
        <dbReference type="SAM" id="Phobius"/>
    </source>
</evidence>
<keyword evidence="3" id="KW-1185">Reference proteome</keyword>
<keyword evidence="1" id="KW-1133">Transmembrane helix</keyword>
<dbReference type="RefSeq" id="WP_203240989.1">
    <property type="nucleotide sequence ID" value="NZ_JAFBRH010000001.1"/>
</dbReference>
<keyword evidence="1" id="KW-0812">Transmembrane</keyword>
<feature type="transmembrane region" description="Helical" evidence="1">
    <location>
        <begin position="232"/>
        <end position="253"/>
    </location>
</feature>
<name>A0AAE3B561_9RHOB</name>
<evidence type="ECO:0000313" key="2">
    <source>
        <dbReference type="EMBL" id="MBM1712185.1"/>
    </source>
</evidence>
<dbReference type="AlphaFoldDB" id="A0AAE3B561"/>
<feature type="transmembrane region" description="Helical" evidence="1">
    <location>
        <begin position="21"/>
        <end position="44"/>
    </location>
</feature>
<organism evidence="2 3">
    <name type="scientific">Sulfitobacter geojensis</name>
    <dbReference type="NCBI Taxonomy" id="1342299"/>
    <lineage>
        <taxon>Bacteria</taxon>
        <taxon>Pseudomonadati</taxon>
        <taxon>Pseudomonadota</taxon>
        <taxon>Alphaproteobacteria</taxon>
        <taxon>Rhodobacterales</taxon>
        <taxon>Roseobacteraceae</taxon>
        <taxon>Sulfitobacter</taxon>
    </lineage>
</organism>
<feature type="transmembrane region" description="Helical" evidence="1">
    <location>
        <begin position="153"/>
        <end position="176"/>
    </location>
</feature>
<evidence type="ECO:0000313" key="3">
    <source>
        <dbReference type="Proteomes" id="UP000732193"/>
    </source>
</evidence>
<dbReference type="Proteomes" id="UP000732193">
    <property type="component" value="Unassembled WGS sequence"/>
</dbReference>
<gene>
    <name evidence="2" type="ORF">JQV55_01260</name>
</gene>
<comment type="caution">
    <text evidence="2">The sequence shown here is derived from an EMBL/GenBank/DDBJ whole genome shotgun (WGS) entry which is preliminary data.</text>
</comment>
<feature type="transmembrane region" description="Helical" evidence="1">
    <location>
        <begin position="64"/>
        <end position="87"/>
    </location>
</feature>
<evidence type="ECO:0008006" key="4">
    <source>
        <dbReference type="Google" id="ProtNLM"/>
    </source>
</evidence>
<accession>A0AAE3B561</accession>
<proteinExistence type="predicted"/>
<feature type="transmembrane region" description="Helical" evidence="1">
    <location>
        <begin position="108"/>
        <end position="141"/>
    </location>
</feature>
<dbReference type="EMBL" id="JAFBRM010000001">
    <property type="protein sequence ID" value="MBM1712185.1"/>
    <property type="molecule type" value="Genomic_DNA"/>
</dbReference>
<keyword evidence="1" id="KW-0472">Membrane</keyword>
<feature type="transmembrane region" description="Helical" evidence="1">
    <location>
        <begin position="197"/>
        <end position="220"/>
    </location>
</feature>
<reference evidence="2 3" key="1">
    <citation type="submission" date="2021-01" db="EMBL/GenBank/DDBJ databases">
        <title>Diatom-associated Roseobacters Show Island Model of Population Structure.</title>
        <authorList>
            <person name="Qu L."/>
            <person name="Feng X."/>
            <person name="Chen Y."/>
            <person name="Li L."/>
            <person name="Wang X."/>
            <person name="Hu Z."/>
            <person name="Wang H."/>
            <person name="Luo H."/>
        </authorList>
    </citation>
    <scope>NUCLEOTIDE SEQUENCE [LARGE SCALE GENOMIC DNA]</scope>
    <source>
        <strain evidence="2 3">TR60-84</strain>
    </source>
</reference>
<sequence length="261" mass="28026">MNTALAILAHALRMLIFETTTTLRVILPALIVVMGCSLAIALFAPDMITLMQTSPDTPVPPAPQTALGFLVFGAIGLMGYALMAILWHRHVLLNGAERPEHLHPDSRIFFGYIWRAILVGFAQMLAAIPVTVLIGVAGGVAILNNPTGPLATLLSLIGGIIFVWIAMRLSLVLPSAAIGRPMRMRESWNITKPAASALWGVALLLSGLNMCVYTLTALLLPDIGTFSMLVHTLVYILEGLVFVSVLTTLYGYLVEGRSLGQ</sequence>
<protein>
    <recommendedName>
        <fullName evidence="4">DUF4013 domain-containing protein</fullName>
    </recommendedName>
</protein>